<dbReference type="PROSITE" id="PS50977">
    <property type="entry name" value="HTH_TETR_2"/>
    <property type="match status" value="1"/>
</dbReference>
<protein>
    <recommendedName>
        <fullName evidence="5">HTH tetR-type domain-containing protein</fullName>
    </recommendedName>
</protein>
<dbReference type="SUPFAM" id="SSF46689">
    <property type="entry name" value="Homeodomain-like"/>
    <property type="match status" value="1"/>
</dbReference>
<keyword evidence="3" id="KW-0804">Transcription</keyword>
<dbReference type="Pfam" id="PF00440">
    <property type="entry name" value="TetR_N"/>
    <property type="match status" value="1"/>
</dbReference>
<dbReference type="AlphaFoldDB" id="A0A6J4I752"/>
<dbReference type="GO" id="GO:0003700">
    <property type="term" value="F:DNA-binding transcription factor activity"/>
    <property type="evidence" value="ECO:0007669"/>
    <property type="project" value="TreeGrafter"/>
</dbReference>
<evidence type="ECO:0000256" key="3">
    <source>
        <dbReference type="ARBA" id="ARBA00023163"/>
    </source>
</evidence>
<gene>
    <name evidence="6" type="ORF">AVDCRST_MAG41-1538</name>
</gene>
<dbReference type="GO" id="GO:0000976">
    <property type="term" value="F:transcription cis-regulatory region binding"/>
    <property type="evidence" value="ECO:0007669"/>
    <property type="project" value="TreeGrafter"/>
</dbReference>
<name>A0A6J4I752_9ACTN</name>
<organism evidence="6">
    <name type="scientific">uncultured Mycobacteriales bacterium</name>
    <dbReference type="NCBI Taxonomy" id="581187"/>
    <lineage>
        <taxon>Bacteria</taxon>
        <taxon>Bacillati</taxon>
        <taxon>Actinomycetota</taxon>
        <taxon>Actinomycetes</taxon>
        <taxon>Mycobacteriales</taxon>
        <taxon>environmental samples</taxon>
    </lineage>
</organism>
<keyword evidence="2 4" id="KW-0238">DNA-binding</keyword>
<evidence type="ECO:0000256" key="2">
    <source>
        <dbReference type="ARBA" id="ARBA00023125"/>
    </source>
</evidence>
<dbReference type="PANTHER" id="PTHR30055:SF234">
    <property type="entry name" value="HTH-TYPE TRANSCRIPTIONAL REGULATOR BETI"/>
    <property type="match status" value="1"/>
</dbReference>
<dbReference type="EMBL" id="CADCTP010000141">
    <property type="protein sequence ID" value="CAA9242901.1"/>
    <property type="molecule type" value="Genomic_DNA"/>
</dbReference>
<dbReference type="InterPro" id="IPR001647">
    <property type="entry name" value="HTH_TetR"/>
</dbReference>
<dbReference type="PANTHER" id="PTHR30055">
    <property type="entry name" value="HTH-TYPE TRANSCRIPTIONAL REGULATOR RUTR"/>
    <property type="match status" value="1"/>
</dbReference>
<reference evidence="6" key="1">
    <citation type="submission" date="2020-02" db="EMBL/GenBank/DDBJ databases">
        <authorList>
            <person name="Meier V. D."/>
        </authorList>
    </citation>
    <scope>NUCLEOTIDE SEQUENCE</scope>
    <source>
        <strain evidence="6">AVDCRST_MAG41</strain>
    </source>
</reference>
<dbReference type="Gene3D" id="1.10.357.10">
    <property type="entry name" value="Tetracycline Repressor, domain 2"/>
    <property type="match status" value="1"/>
</dbReference>
<dbReference type="SUPFAM" id="SSF48498">
    <property type="entry name" value="Tetracyclin repressor-like, C-terminal domain"/>
    <property type="match status" value="1"/>
</dbReference>
<dbReference type="InterPro" id="IPR036271">
    <property type="entry name" value="Tet_transcr_reg_TetR-rel_C_sf"/>
</dbReference>
<feature type="domain" description="HTH tetR-type" evidence="5">
    <location>
        <begin position="12"/>
        <end position="72"/>
    </location>
</feature>
<dbReference type="InterPro" id="IPR050109">
    <property type="entry name" value="HTH-type_TetR-like_transc_reg"/>
</dbReference>
<sequence length="184" mass="19953">MDGQEPVDPRVLRTRNDVLRTAIEILVADGWDAVTQPRVARAAGYSKATVYAHWPERADLVRDALARFGDMPHHEATGDLRTDLIGELVSFRQGMLEHRLDRVLAVLAERAPSVPELVDVRTAFVADGERPMRERLGTVLSGARLEAATVMLCGLVLDAALLHGAPPTDEVLAAAVDLVLHGIG</sequence>
<dbReference type="InterPro" id="IPR009057">
    <property type="entry name" value="Homeodomain-like_sf"/>
</dbReference>
<evidence type="ECO:0000256" key="1">
    <source>
        <dbReference type="ARBA" id="ARBA00023015"/>
    </source>
</evidence>
<evidence type="ECO:0000313" key="6">
    <source>
        <dbReference type="EMBL" id="CAA9242901.1"/>
    </source>
</evidence>
<dbReference type="PRINTS" id="PR00455">
    <property type="entry name" value="HTHTETR"/>
</dbReference>
<accession>A0A6J4I752</accession>
<evidence type="ECO:0000256" key="4">
    <source>
        <dbReference type="PROSITE-ProRule" id="PRU00335"/>
    </source>
</evidence>
<keyword evidence="1" id="KW-0805">Transcription regulation</keyword>
<feature type="DNA-binding region" description="H-T-H motif" evidence="4">
    <location>
        <begin position="35"/>
        <end position="54"/>
    </location>
</feature>
<proteinExistence type="predicted"/>
<evidence type="ECO:0000259" key="5">
    <source>
        <dbReference type="PROSITE" id="PS50977"/>
    </source>
</evidence>